<evidence type="ECO:0000313" key="5">
    <source>
        <dbReference type="EMBL" id="GAA1682095.1"/>
    </source>
</evidence>
<proteinExistence type="inferred from homology"/>
<dbReference type="NCBIfam" id="NF003819">
    <property type="entry name" value="PRK05412.1"/>
    <property type="match status" value="1"/>
</dbReference>
<dbReference type="InterPro" id="IPR035571">
    <property type="entry name" value="UPF0234-like_C"/>
</dbReference>
<dbReference type="PANTHER" id="PTHR30476">
    <property type="entry name" value="UPF0234 PROTEIN YAJQ"/>
    <property type="match status" value="1"/>
</dbReference>
<keyword evidence="6" id="KW-1185">Reference proteome</keyword>
<evidence type="ECO:0000256" key="4">
    <source>
        <dbReference type="SAM" id="MobiDB-lite"/>
    </source>
</evidence>
<accession>A0ABN2H687</accession>
<dbReference type="HAMAP" id="MF_00632">
    <property type="entry name" value="UPF0234"/>
    <property type="match status" value="1"/>
</dbReference>
<evidence type="ECO:0000256" key="2">
    <source>
        <dbReference type="ARBA" id="ARBA00093450"/>
    </source>
</evidence>
<comment type="function">
    <text evidence="3">Nucleotide-binding protein.</text>
</comment>
<organism evidence="5 6">
    <name type="scientific">Microbacterium lacus</name>
    <dbReference type="NCBI Taxonomy" id="415217"/>
    <lineage>
        <taxon>Bacteria</taxon>
        <taxon>Bacillati</taxon>
        <taxon>Actinomycetota</taxon>
        <taxon>Actinomycetes</taxon>
        <taxon>Micrococcales</taxon>
        <taxon>Microbacteriaceae</taxon>
        <taxon>Microbacterium</taxon>
    </lineage>
</organism>
<reference evidence="5 6" key="1">
    <citation type="journal article" date="2019" name="Int. J. Syst. Evol. Microbiol.">
        <title>The Global Catalogue of Microorganisms (GCM) 10K type strain sequencing project: providing services to taxonomists for standard genome sequencing and annotation.</title>
        <authorList>
            <consortium name="The Broad Institute Genomics Platform"/>
            <consortium name="The Broad Institute Genome Sequencing Center for Infectious Disease"/>
            <person name="Wu L."/>
            <person name="Ma J."/>
        </authorList>
    </citation>
    <scope>NUCLEOTIDE SEQUENCE [LARGE SCALE GENOMIC DNA]</scope>
    <source>
        <strain evidence="5 6">JCM 15575</strain>
    </source>
</reference>
<dbReference type="InterPro" id="IPR036183">
    <property type="entry name" value="YajQ-like_sf"/>
</dbReference>
<dbReference type="CDD" id="cd11740">
    <property type="entry name" value="YajQ_like"/>
    <property type="match status" value="1"/>
</dbReference>
<dbReference type="Gene3D" id="3.30.70.860">
    <property type="match status" value="1"/>
</dbReference>
<evidence type="ECO:0000256" key="3">
    <source>
        <dbReference type="HAMAP-Rule" id="MF_00632"/>
    </source>
</evidence>
<evidence type="ECO:0000256" key="1">
    <source>
        <dbReference type="ARBA" id="ARBA00022741"/>
    </source>
</evidence>
<dbReference type="InterPro" id="IPR035570">
    <property type="entry name" value="UPF0234_N"/>
</dbReference>
<keyword evidence="1 3" id="KW-0547">Nucleotide-binding</keyword>
<sequence>MRGWGDDEPPARRETGTGPYAPGSPEPVSHDDVDAQYVKSGALTGSAAEHMLDQVEAATERLLAERLLTDRGFIANSVTRCAVEDPDSEAPASVPSRLPGMADSSFDIVSKVDHQEADNALQQARKEVEQRYDFKGTGASIEWSGEAILIKANTEERAKAVLDVFQSKLIKRGISLKSLETGDPVAGGKEYRITSTLKDGISQENAKKIGKIIRDEGPKGVKSQIQGDELRVQSKSRDDLQEVQRLLKAADLDVDLQFTNYR</sequence>
<protein>
    <recommendedName>
        <fullName evidence="3">Nucleotide-binding protein GCM10009807_27530</fullName>
    </recommendedName>
</protein>
<feature type="region of interest" description="Disordered" evidence="4">
    <location>
        <begin position="1"/>
        <end position="32"/>
    </location>
</feature>
<dbReference type="Gene3D" id="3.30.70.990">
    <property type="entry name" value="YajQ-like, domain 2"/>
    <property type="match status" value="1"/>
</dbReference>
<dbReference type="Pfam" id="PF04461">
    <property type="entry name" value="YajQ"/>
    <property type="match status" value="1"/>
</dbReference>
<comment type="similarity">
    <text evidence="2 3">Belongs to the YajQ family.</text>
</comment>
<evidence type="ECO:0000313" key="6">
    <source>
        <dbReference type="Proteomes" id="UP001500596"/>
    </source>
</evidence>
<name>A0ABN2H687_9MICO</name>
<dbReference type="EMBL" id="BAAAPK010000001">
    <property type="protein sequence ID" value="GAA1682095.1"/>
    <property type="molecule type" value="Genomic_DNA"/>
</dbReference>
<dbReference type="PANTHER" id="PTHR30476:SF0">
    <property type="entry name" value="UPF0234 PROTEIN YAJQ"/>
    <property type="match status" value="1"/>
</dbReference>
<gene>
    <name evidence="5" type="ORF">GCM10009807_27530</name>
</gene>
<dbReference type="SUPFAM" id="SSF89963">
    <property type="entry name" value="YajQ-like"/>
    <property type="match status" value="2"/>
</dbReference>
<dbReference type="Proteomes" id="UP001500596">
    <property type="component" value="Unassembled WGS sequence"/>
</dbReference>
<dbReference type="InterPro" id="IPR007551">
    <property type="entry name" value="YajQ/Smlt4090-like"/>
</dbReference>
<comment type="caution">
    <text evidence="5">The sequence shown here is derived from an EMBL/GenBank/DDBJ whole genome shotgun (WGS) entry which is preliminary data.</text>
</comment>